<dbReference type="GO" id="GO:0022857">
    <property type="term" value="F:transmembrane transporter activity"/>
    <property type="evidence" value="ECO:0007669"/>
    <property type="project" value="TreeGrafter"/>
</dbReference>
<feature type="domain" description="MacB-like periplasmic core" evidence="8">
    <location>
        <begin position="22"/>
        <end position="239"/>
    </location>
</feature>
<reference evidence="9 10" key="1">
    <citation type="submission" date="2020-05" db="EMBL/GenBank/DDBJ databases">
        <title>Mucilaginibacter mali sp. nov.</title>
        <authorList>
            <person name="Kim H.S."/>
            <person name="Lee K.C."/>
            <person name="Suh M.K."/>
            <person name="Kim J.-S."/>
            <person name="Han K.-I."/>
            <person name="Eom M.K."/>
            <person name="Shin Y.K."/>
            <person name="Lee J.-S."/>
        </authorList>
    </citation>
    <scope>NUCLEOTIDE SEQUENCE [LARGE SCALE GENOMIC DNA]</scope>
    <source>
        <strain evidence="9 10">G2-14</strain>
    </source>
</reference>
<dbReference type="Pfam" id="PF12704">
    <property type="entry name" value="MacB_PCD"/>
    <property type="match status" value="2"/>
</dbReference>
<evidence type="ECO:0000256" key="1">
    <source>
        <dbReference type="ARBA" id="ARBA00004651"/>
    </source>
</evidence>
<dbReference type="Pfam" id="PF02687">
    <property type="entry name" value="FtsX"/>
    <property type="match status" value="2"/>
</dbReference>
<feature type="transmembrane region" description="Helical" evidence="6">
    <location>
        <begin position="768"/>
        <end position="788"/>
    </location>
</feature>
<dbReference type="PANTHER" id="PTHR30572:SF18">
    <property type="entry name" value="ABC-TYPE MACROLIDE FAMILY EXPORT SYSTEM PERMEASE COMPONENT 2"/>
    <property type="match status" value="1"/>
</dbReference>
<feature type="transmembrane region" description="Helical" evidence="6">
    <location>
        <begin position="684"/>
        <end position="707"/>
    </location>
</feature>
<feature type="domain" description="MacB-like periplasmic core" evidence="8">
    <location>
        <begin position="529"/>
        <end position="646"/>
    </location>
</feature>
<keyword evidence="5 6" id="KW-0472">Membrane</keyword>
<dbReference type="InterPro" id="IPR025857">
    <property type="entry name" value="MacB_PCD"/>
</dbReference>
<dbReference type="AlphaFoldDB" id="A0A7D4TM91"/>
<dbReference type="RefSeq" id="WP_173414544.1">
    <property type="nucleotide sequence ID" value="NZ_CP054139.1"/>
</dbReference>
<gene>
    <name evidence="9" type="ORF">HQ865_08825</name>
</gene>
<evidence type="ECO:0000256" key="3">
    <source>
        <dbReference type="ARBA" id="ARBA00022692"/>
    </source>
</evidence>
<feature type="transmembrane region" description="Helical" evidence="6">
    <location>
        <begin position="296"/>
        <end position="317"/>
    </location>
</feature>
<feature type="domain" description="ABC3 transporter permease C-terminal" evidence="7">
    <location>
        <begin position="301"/>
        <end position="415"/>
    </location>
</feature>
<feature type="transmembrane region" description="Helical" evidence="6">
    <location>
        <begin position="21"/>
        <end position="43"/>
    </location>
</feature>
<dbReference type="PROSITE" id="PS51257">
    <property type="entry name" value="PROKAR_LIPOPROTEIN"/>
    <property type="match status" value="1"/>
</dbReference>
<feature type="transmembrane region" description="Helical" evidence="6">
    <location>
        <begin position="346"/>
        <end position="369"/>
    </location>
</feature>
<feature type="transmembrane region" description="Helical" evidence="6">
    <location>
        <begin position="728"/>
        <end position="748"/>
    </location>
</feature>
<evidence type="ECO:0000259" key="7">
    <source>
        <dbReference type="Pfam" id="PF02687"/>
    </source>
</evidence>
<accession>A0A7D4TM91</accession>
<evidence type="ECO:0000259" key="8">
    <source>
        <dbReference type="Pfam" id="PF12704"/>
    </source>
</evidence>
<protein>
    <submittedName>
        <fullName evidence="9">ABC transporter permease</fullName>
    </submittedName>
</protein>
<dbReference type="GO" id="GO:0005886">
    <property type="term" value="C:plasma membrane"/>
    <property type="evidence" value="ECO:0007669"/>
    <property type="project" value="UniProtKB-SubCell"/>
</dbReference>
<evidence type="ECO:0000313" key="10">
    <source>
        <dbReference type="Proteomes" id="UP000505355"/>
    </source>
</evidence>
<comment type="subcellular location">
    <subcellularLocation>
        <location evidence="1">Cell membrane</location>
        <topology evidence="1">Multi-pass membrane protein</topology>
    </subcellularLocation>
</comment>
<feature type="domain" description="ABC3 transporter permease C-terminal" evidence="7">
    <location>
        <begin position="688"/>
        <end position="800"/>
    </location>
</feature>
<evidence type="ECO:0000313" key="9">
    <source>
        <dbReference type="EMBL" id="QKJ29853.1"/>
    </source>
</evidence>
<dbReference type="InterPro" id="IPR003838">
    <property type="entry name" value="ABC3_permease_C"/>
</dbReference>
<feature type="transmembrane region" description="Helical" evidence="6">
    <location>
        <begin position="389"/>
        <end position="416"/>
    </location>
</feature>
<dbReference type="Proteomes" id="UP000505355">
    <property type="component" value="Chromosome"/>
</dbReference>
<evidence type="ECO:0000256" key="5">
    <source>
        <dbReference type="ARBA" id="ARBA00023136"/>
    </source>
</evidence>
<organism evidence="9 10">
    <name type="scientific">Mucilaginibacter mali</name>
    <dbReference type="NCBI Taxonomy" id="2740462"/>
    <lineage>
        <taxon>Bacteria</taxon>
        <taxon>Pseudomonadati</taxon>
        <taxon>Bacteroidota</taxon>
        <taxon>Sphingobacteriia</taxon>
        <taxon>Sphingobacteriales</taxon>
        <taxon>Sphingobacteriaceae</taxon>
        <taxon>Mucilaginibacter</taxon>
    </lineage>
</organism>
<name>A0A7D4TM91_9SPHI</name>
<dbReference type="PANTHER" id="PTHR30572">
    <property type="entry name" value="MEMBRANE COMPONENT OF TRANSPORTER-RELATED"/>
    <property type="match status" value="1"/>
</dbReference>
<keyword evidence="10" id="KW-1185">Reference proteome</keyword>
<proteinExistence type="predicted"/>
<dbReference type="KEGG" id="mmab:HQ865_08825"/>
<dbReference type="EMBL" id="CP054139">
    <property type="protein sequence ID" value="QKJ29853.1"/>
    <property type="molecule type" value="Genomic_DNA"/>
</dbReference>
<sequence>MIKNYIKTAIRNLWKGRVFNGMNLLGLSVAIACCTLLFLTVYFELSFDKFNKNLPDIYQFYFTSNRAQKVEKNSSMPVPLAPAIKQEYQDVKRITRVANGGAQVTYGDKQVGENIHFVDEDFLKIFTYPIAKGNANNPLKNLNDVVITEYAAKAIFGSQEAIGKTIEMNYDGKPQSFIVTAVAKDFPDNSSISFDILMRFEHYPGYTDNLTQWENQNHSVYIQLNSNTNVQGFEKRLQAFIPKHFSESVKNIIRDGAKPDADGHVMTLNIMPYAKNHVNDGSNGAVEGTSVSASSLVSLLCIGVFILFIACINFVNLSVARSFTRAREVGVRKTLGASKLQLLGQFWVETIMVCFGALLIGLLIAYMILPGFKSAFKSNITMQMLLQPVQLLSMLGLFIFITFIAGFYPALIMLRYKTVQVLKGTVNAVKPGKVRNILLVVQFSISTLLIVCTLITWQQMNYVKNIPLGFNKAEVLSIPVGRGQDGSKALALFRNVLNGDPNVVALTGAYDNLGRGLDGSQRSSVNGFTYNGHELRTAIQKVDYDYLKTLDIKLIDGRDFSRDFATDSDAVVVNENMAKLINAKHTVGTNLPMNENRPSRVIGVFKNYNFRSLHDEIMPLTLVMDKNYSVNYIFVKVKAGNLAQAFNNISQKWKATFPTVDFKGSWLNENTEKQYKKEQHLSTIFISSAIIAIIISCIGLVAMSVMIMVQRTKEIGIRKVLGSSITNIVMLLSGDFIKLVALAALISFPVGWWVMNNWLADFAYHINIQWWIFALAGLIAITIAFLTVSLQSLRAALINPVKSLKSE</sequence>
<keyword evidence="2" id="KW-1003">Cell membrane</keyword>
<feature type="transmembrane region" description="Helical" evidence="6">
    <location>
        <begin position="437"/>
        <end position="457"/>
    </location>
</feature>
<evidence type="ECO:0000256" key="4">
    <source>
        <dbReference type="ARBA" id="ARBA00022989"/>
    </source>
</evidence>
<evidence type="ECO:0000256" key="6">
    <source>
        <dbReference type="SAM" id="Phobius"/>
    </source>
</evidence>
<evidence type="ECO:0000256" key="2">
    <source>
        <dbReference type="ARBA" id="ARBA00022475"/>
    </source>
</evidence>
<keyword evidence="3 6" id="KW-0812">Transmembrane</keyword>
<keyword evidence="4 6" id="KW-1133">Transmembrane helix</keyword>
<dbReference type="InterPro" id="IPR050250">
    <property type="entry name" value="Macrolide_Exporter_MacB"/>
</dbReference>